<accession>A0A2D1LVV6</accession>
<dbReference type="AlphaFoldDB" id="A0A2D1LVV6"/>
<sequence>MDKCSFHFCLTNTLIYFSLELSSVLPWITRAEVMKRVNVWTASDELRKKLLDALEECIITENEDLNSSLWSPIKGSPPYGGNTWNIGVATANSNKSINQWRSYNEMMGNRTTSVNRDQKVHIDGVYWKNDSDDQDYKNWKESKCFNRGGNHQMQQRCRRSSELPGGNALSSCVDQCLFVKLQVVDKNGLPVEALFMELLDTSIPEQQMRRKARSELHYCFQKMASVAEEDTCTFGKQFASCLDLNVQDIKKHQSNSSNINKLH</sequence>
<proteinExistence type="evidence at transcript level"/>
<name>A0A2D1LVV6_SCHGR</name>
<dbReference type="SUPFAM" id="SSF47565">
    <property type="entry name" value="Insect pheromone/odorant-binding proteins"/>
    <property type="match status" value="1"/>
</dbReference>
<dbReference type="EMBL" id="MF716570">
    <property type="protein sequence ID" value="ATO59040.1"/>
    <property type="molecule type" value="mRNA"/>
</dbReference>
<gene>
    <name evidence="1" type="primary">OBP13</name>
</gene>
<evidence type="ECO:0000313" key="1">
    <source>
        <dbReference type="EMBL" id="ATO59040.1"/>
    </source>
</evidence>
<organism evidence="1">
    <name type="scientific">Schistocerca gregaria</name>
    <name type="common">Desert locust</name>
    <name type="synonym">Gryllus gregarius</name>
    <dbReference type="NCBI Taxonomy" id="7010"/>
    <lineage>
        <taxon>Eukaryota</taxon>
        <taxon>Metazoa</taxon>
        <taxon>Ecdysozoa</taxon>
        <taxon>Arthropoda</taxon>
        <taxon>Hexapoda</taxon>
        <taxon>Insecta</taxon>
        <taxon>Pterygota</taxon>
        <taxon>Neoptera</taxon>
        <taxon>Polyneoptera</taxon>
        <taxon>Orthoptera</taxon>
        <taxon>Caelifera</taxon>
        <taxon>Acrididea</taxon>
        <taxon>Acridomorpha</taxon>
        <taxon>Acridoidea</taxon>
        <taxon>Acrididae</taxon>
        <taxon>Cyrtacanthacridinae</taxon>
        <taxon>Schistocerca</taxon>
    </lineage>
</organism>
<dbReference type="GO" id="GO:0005549">
    <property type="term" value="F:odorant binding"/>
    <property type="evidence" value="ECO:0007669"/>
    <property type="project" value="InterPro"/>
</dbReference>
<dbReference type="Gene3D" id="1.10.238.20">
    <property type="entry name" value="Pheromone/general odorant binding protein domain"/>
    <property type="match status" value="1"/>
</dbReference>
<protein>
    <submittedName>
        <fullName evidence="1">Odorant binding protein 13</fullName>
    </submittedName>
</protein>
<dbReference type="OrthoDB" id="8194482at2759"/>
<reference evidence="1" key="1">
    <citation type="journal article" date="2017" name="Front. Physiol.">
        <title>Distinct Subfamilies of Odorant Binding Proteins in Locust (Orthoptera, Acrididae): Molecular Evolution, Structural Variation, and Sensilla-Specific Expression.</title>
        <authorList>
            <person name="Jiang X."/>
            <person name="Krieger J."/>
            <person name="Breer H."/>
            <person name="Pregitzer P."/>
        </authorList>
    </citation>
    <scope>NUCLEOTIDE SEQUENCE</scope>
</reference>
<dbReference type="InterPro" id="IPR036728">
    <property type="entry name" value="PBP_GOBP_sf"/>
</dbReference>